<dbReference type="EMBL" id="APAU02000054">
    <property type="protein sequence ID" value="EUB58890.1"/>
    <property type="molecule type" value="Genomic_DNA"/>
</dbReference>
<name>W6UCB9_ECHGR</name>
<dbReference type="KEGG" id="egl:EGR_06314"/>
<dbReference type="AlphaFoldDB" id="W6UCB9"/>
<dbReference type="CTD" id="36342029"/>
<dbReference type="Proteomes" id="UP000019149">
    <property type="component" value="Unassembled WGS sequence"/>
</dbReference>
<keyword evidence="2" id="KW-1185">Reference proteome</keyword>
<evidence type="ECO:0000313" key="1">
    <source>
        <dbReference type="EMBL" id="EUB58890.1"/>
    </source>
</evidence>
<reference evidence="1 2" key="1">
    <citation type="journal article" date="2013" name="Nat. Genet.">
        <title>The genome of the hydatid tapeworm Echinococcus granulosus.</title>
        <authorList>
            <person name="Zheng H."/>
            <person name="Zhang W."/>
            <person name="Zhang L."/>
            <person name="Zhang Z."/>
            <person name="Li J."/>
            <person name="Lu G."/>
            <person name="Zhu Y."/>
            <person name="Wang Y."/>
            <person name="Huang Y."/>
            <person name="Liu J."/>
            <person name="Kang H."/>
            <person name="Chen J."/>
            <person name="Wang L."/>
            <person name="Chen A."/>
            <person name="Yu S."/>
            <person name="Gao Z."/>
            <person name="Jin L."/>
            <person name="Gu W."/>
            <person name="Wang Z."/>
            <person name="Zhao L."/>
            <person name="Shi B."/>
            <person name="Wen H."/>
            <person name="Lin R."/>
            <person name="Jones M.K."/>
            <person name="Brejova B."/>
            <person name="Vinar T."/>
            <person name="Zhao G."/>
            <person name="McManus D.P."/>
            <person name="Chen Z."/>
            <person name="Zhou Y."/>
            <person name="Wang S."/>
        </authorList>
    </citation>
    <scope>NUCLEOTIDE SEQUENCE [LARGE SCALE GENOMIC DNA]</scope>
</reference>
<comment type="caution">
    <text evidence="1">The sequence shown here is derived from an EMBL/GenBank/DDBJ whole genome shotgun (WGS) entry which is preliminary data.</text>
</comment>
<accession>W6UCB9</accession>
<dbReference type="GeneID" id="36342029"/>
<dbReference type="RefSeq" id="XP_024350086.1">
    <property type="nucleotide sequence ID" value="XM_024495563.1"/>
</dbReference>
<proteinExistence type="predicted"/>
<protein>
    <submittedName>
        <fullName evidence="1">Uncharacterized protein</fullName>
    </submittedName>
</protein>
<sequence length="94" mass="10129">MLSDEQILKNSVMPAEEKIGYPASQWYLDAPTSSPLLVTSLPAMCTISVGTRTASARGGLANASVIKQSLSALKQYFGHAREKRKDKSLAFNLA</sequence>
<organism evidence="1 2">
    <name type="scientific">Echinococcus granulosus</name>
    <name type="common">Hydatid tapeworm</name>
    <dbReference type="NCBI Taxonomy" id="6210"/>
    <lineage>
        <taxon>Eukaryota</taxon>
        <taxon>Metazoa</taxon>
        <taxon>Spiralia</taxon>
        <taxon>Lophotrochozoa</taxon>
        <taxon>Platyhelminthes</taxon>
        <taxon>Cestoda</taxon>
        <taxon>Eucestoda</taxon>
        <taxon>Cyclophyllidea</taxon>
        <taxon>Taeniidae</taxon>
        <taxon>Echinococcus</taxon>
        <taxon>Echinococcus granulosus group</taxon>
    </lineage>
</organism>
<gene>
    <name evidence="1" type="ORF">EGR_06314</name>
</gene>
<evidence type="ECO:0000313" key="2">
    <source>
        <dbReference type="Proteomes" id="UP000019149"/>
    </source>
</evidence>